<dbReference type="AlphaFoldDB" id="A0A6C0NDZ2"/>
<keyword evidence="1" id="KW-1133">Transmembrane helix</keyword>
<name>A0A6C0NDZ2_9ENTR</name>
<organism evidence="2">
    <name type="scientific">Citrobacter pasteurii</name>
    <dbReference type="NCBI Taxonomy" id="1563222"/>
    <lineage>
        <taxon>Bacteria</taxon>
        <taxon>Pseudomonadati</taxon>
        <taxon>Pseudomonadota</taxon>
        <taxon>Gammaproteobacteria</taxon>
        <taxon>Enterobacterales</taxon>
        <taxon>Enterobacteriaceae</taxon>
        <taxon>Citrobacter</taxon>
    </lineage>
</organism>
<protein>
    <submittedName>
        <fullName evidence="2">Uncharacterized protein</fullName>
    </submittedName>
</protein>
<proteinExistence type="predicted"/>
<keyword evidence="2" id="KW-0614">Plasmid</keyword>
<dbReference type="EMBL" id="MN699848">
    <property type="protein sequence ID" value="QHW10768.1"/>
    <property type="molecule type" value="Genomic_DNA"/>
</dbReference>
<evidence type="ECO:0000256" key="1">
    <source>
        <dbReference type="SAM" id="Phobius"/>
    </source>
</evidence>
<reference evidence="2" key="1">
    <citation type="journal article" date="2020" name="Antimicrob. Agents Chemother.">
        <title>First occurrence of the OXA-198 carbapenemase in Enterobacterales.</title>
        <authorList>
            <person name="Bonnin R.A."/>
            <person name="Jousset A.B."/>
            <person name="Gauthier L."/>
            <person name="Emeraud C."/>
            <person name="Girlich D."/>
            <person name="Sauvadet A."/>
            <person name="Cotellon G."/>
            <person name="Jove T."/>
            <person name="Dortet L."/>
            <person name="Naas T."/>
        </authorList>
    </citation>
    <scope>NUCLEOTIDE SEQUENCE</scope>
    <source>
        <strain evidence="2">175G8</strain>
        <plasmid evidence="2">pCfr-OXA-198</plasmid>
    </source>
</reference>
<feature type="transmembrane region" description="Helical" evidence="1">
    <location>
        <begin position="46"/>
        <end position="68"/>
    </location>
</feature>
<sequence length="95" mass="10826">MNLLNKLRELSRPGWRTEALGMTAITGYFIIIFYNEGGVLDAPLFIQLNLILLIGLATYVTGTMIRLFRKGKKSANRDYFMCCEFHSGLFAQRSN</sequence>
<feature type="transmembrane region" description="Helical" evidence="1">
    <location>
        <begin position="15"/>
        <end position="34"/>
    </location>
</feature>
<geneLocation type="plasmid" evidence="2">
    <name>pCfr-OXA-198</name>
</geneLocation>
<evidence type="ECO:0000313" key="2">
    <source>
        <dbReference type="EMBL" id="QHW10768.1"/>
    </source>
</evidence>
<keyword evidence="1" id="KW-0812">Transmembrane</keyword>
<dbReference type="RefSeq" id="WP_181726948.1">
    <property type="nucleotide sequence ID" value="NZ_MN699848.1"/>
</dbReference>
<accession>A0A6C0NDZ2</accession>
<keyword evidence="1" id="KW-0472">Membrane</keyword>